<accession>A0ABW0M1M7</accession>
<keyword evidence="3" id="KW-0479">Metal-binding</keyword>
<dbReference type="InterPro" id="IPR013154">
    <property type="entry name" value="ADH-like_N"/>
</dbReference>
<dbReference type="PANTHER" id="PTHR43350">
    <property type="entry name" value="NAD-DEPENDENT ALCOHOL DEHYDROGENASE"/>
    <property type="match status" value="1"/>
</dbReference>
<organism evidence="7 8">
    <name type="scientific">Cohnella suwonensis</name>
    <dbReference type="NCBI Taxonomy" id="696072"/>
    <lineage>
        <taxon>Bacteria</taxon>
        <taxon>Bacillati</taxon>
        <taxon>Bacillota</taxon>
        <taxon>Bacilli</taxon>
        <taxon>Bacillales</taxon>
        <taxon>Paenibacillaceae</taxon>
        <taxon>Cohnella</taxon>
    </lineage>
</organism>
<dbReference type="Gene3D" id="3.90.180.10">
    <property type="entry name" value="Medium-chain alcohol dehydrogenases, catalytic domain"/>
    <property type="match status" value="2"/>
</dbReference>
<dbReference type="Pfam" id="PF08240">
    <property type="entry name" value="ADH_N"/>
    <property type="match status" value="1"/>
</dbReference>
<dbReference type="InterPro" id="IPR020843">
    <property type="entry name" value="ER"/>
</dbReference>
<dbReference type="InterPro" id="IPR011032">
    <property type="entry name" value="GroES-like_sf"/>
</dbReference>
<dbReference type="CDD" id="cd08255">
    <property type="entry name" value="2-desacetyl-2-hydroxyethyl_bacteriochlorophyllide_like"/>
    <property type="match status" value="1"/>
</dbReference>
<evidence type="ECO:0000256" key="3">
    <source>
        <dbReference type="ARBA" id="ARBA00022723"/>
    </source>
</evidence>
<dbReference type="EMBL" id="JBHSMH010000090">
    <property type="protein sequence ID" value="MFC5471182.1"/>
    <property type="molecule type" value="Genomic_DNA"/>
</dbReference>
<comment type="caution">
    <text evidence="7">The sequence shown here is derived from an EMBL/GenBank/DDBJ whole genome shotgun (WGS) entry which is preliminary data.</text>
</comment>
<protein>
    <submittedName>
        <fullName evidence="7">Zinc-binding alcohol dehydrogenase</fullName>
    </submittedName>
</protein>
<dbReference type="RefSeq" id="WP_209746206.1">
    <property type="nucleotide sequence ID" value="NZ_JBHSMH010000090.1"/>
</dbReference>
<keyword evidence="8" id="KW-1185">Reference proteome</keyword>
<feature type="domain" description="Enoyl reductase (ER)" evidence="6">
    <location>
        <begin position="9"/>
        <end position="330"/>
    </location>
</feature>
<evidence type="ECO:0000256" key="1">
    <source>
        <dbReference type="ARBA" id="ARBA00001947"/>
    </source>
</evidence>
<dbReference type="Gene3D" id="3.40.50.720">
    <property type="entry name" value="NAD(P)-binding Rossmann-like Domain"/>
    <property type="match status" value="1"/>
</dbReference>
<gene>
    <name evidence="7" type="ORF">ACFPPD_21065</name>
</gene>
<dbReference type="SUPFAM" id="SSF51735">
    <property type="entry name" value="NAD(P)-binding Rossmann-fold domains"/>
    <property type="match status" value="1"/>
</dbReference>
<dbReference type="Proteomes" id="UP001596105">
    <property type="component" value="Unassembled WGS sequence"/>
</dbReference>
<evidence type="ECO:0000256" key="4">
    <source>
        <dbReference type="ARBA" id="ARBA00022833"/>
    </source>
</evidence>
<dbReference type="InterPro" id="IPR013149">
    <property type="entry name" value="ADH-like_C"/>
</dbReference>
<sequence>MKTVISRKGKIEIMESEEPSIEANHVLIETRYSAISSGTELLLKNLNTENAIPLGYSAMGIVREIGEGVSQLRIGQRVACYGSPYVRHAETLSVPKNLVVPLPDTCSSDEAAFVGIGSIAIHALRQADLRFGESVVVVGLGILGQIAAQVADAAGYRVIGFDLLAERCAKLSETCRAQAYSRKEDIRDAIDSISSRQGADAIIICANGANTGIIDQALRWIRDRGTVVIVGDVKMEFDRELMFSKEARVLISRAGGPGRYDDSYERMGVDYPIGYVRWTEGRNMAEFIRLLEEKRISVQALISHEMNLSTLAEAYEMLGKSPRDVLGVVVDYGKEEPHSSFPLSYAHSSSLNLL</sequence>
<dbReference type="SMART" id="SM00829">
    <property type="entry name" value="PKS_ER"/>
    <property type="match status" value="1"/>
</dbReference>
<reference evidence="8" key="1">
    <citation type="journal article" date="2019" name="Int. J. Syst. Evol. Microbiol.">
        <title>The Global Catalogue of Microorganisms (GCM) 10K type strain sequencing project: providing services to taxonomists for standard genome sequencing and annotation.</title>
        <authorList>
            <consortium name="The Broad Institute Genomics Platform"/>
            <consortium name="The Broad Institute Genome Sequencing Center for Infectious Disease"/>
            <person name="Wu L."/>
            <person name="Ma J."/>
        </authorList>
    </citation>
    <scope>NUCLEOTIDE SEQUENCE [LARGE SCALE GENOMIC DNA]</scope>
    <source>
        <strain evidence="8">CCUG 57113</strain>
    </source>
</reference>
<evidence type="ECO:0000313" key="8">
    <source>
        <dbReference type="Proteomes" id="UP001596105"/>
    </source>
</evidence>
<name>A0ABW0M1M7_9BACL</name>
<comment type="cofactor">
    <cofactor evidence="1">
        <name>Zn(2+)</name>
        <dbReference type="ChEBI" id="CHEBI:29105"/>
    </cofactor>
</comment>
<evidence type="ECO:0000256" key="5">
    <source>
        <dbReference type="ARBA" id="ARBA00023002"/>
    </source>
</evidence>
<dbReference type="PANTHER" id="PTHR43350:SF19">
    <property type="entry name" value="D-GULOSIDE 3-DEHYDROGENASE"/>
    <property type="match status" value="1"/>
</dbReference>
<comment type="similarity">
    <text evidence="2">Belongs to the zinc-containing alcohol dehydrogenase family.</text>
</comment>
<keyword evidence="4" id="KW-0862">Zinc</keyword>
<evidence type="ECO:0000259" key="6">
    <source>
        <dbReference type="SMART" id="SM00829"/>
    </source>
</evidence>
<proteinExistence type="inferred from homology"/>
<keyword evidence="5" id="KW-0560">Oxidoreductase</keyword>
<dbReference type="Pfam" id="PF00107">
    <property type="entry name" value="ADH_zinc_N"/>
    <property type="match status" value="1"/>
</dbReference>
<evidence type="ECO:0000256" key="2">
    <source>
        <dbReference type="ARBA" id="ARBA00008072"/>
    </source>
</evidence>
<evidence type="ECO:0000313" key="7">
    <source>
        <dbReference type="EMBL" id="MFC5471182.1"/>
    </source>
</evidence>
<dbReference type="InterPro" id="IPR036291">
    <property type="entry name" value="NAD(P)-bd_dom_sf"/>
</dbReference>
<dbReference type="SUPFAM" id="SSF50129">
    <property type="entry name" value="GroES-like"/>
    <property type="match status" value="1"/>
</dbReference>